<sequence>MTEALSCEKPSLELISSLDNGAQIIDNKLVAKVIASIRYNPWVLKTTLGKMWKMSSGFQVKRGPDRSFILLFENSTEKDGVFDTGHVVRDYNERQGASMVGRLKYSPSLIAKLPFSHNLSGVSISQNTSRISMAESVVGAPSNQAQLENMALGKKSYQEILPKLNISEFKNPVMVDPKPFDMFVHLTSSLFKFGAIVVGPNLKEIREILGITKENPLFSRLDLALRQDENSTIDDGNSSAHIIRSHPTMDEAAIMQVPNTARKWKHVARE</sequence>
<comment type="caution">
    <text evidence="1">The sequence shown here is derived from an EMBL/GenBank/DDBJ whole genome shotgun (WGS) entry which is preliminary data.</text>
</comment>
<protein>
    <submittedName>
        <fullName evidence="1">Uncharacterized protein</fullName>
    </submittedName>
</protein>
<organism evidence="1 2">
    <name type="scientific">Hevea brasiliensis</name>
    <name type="common">Para rubber tree</name>
    <name type="synonym">Siphonia brasiliensis</name>
    <dbReference type="NCBI Taxonomy" id="3981"/>
    <lineage>
        <taxon>Eukaryota</taxon>
        <taxon>Viridiplantae</taxon>
        <taxon>Streptophyta</taxon>
        <taxon>Embryophyta</taxon>
        <taxon>Tracheophyta</taxon>
        <taxon>Spermatophyta</taxon>
        <taxon>Magnoliopsida</taxon>
        <taxon>eudicotyledons</taxon>
        <taxon>Gunneridae</taxon>
        <taxon>Pentapetalae</taxon>
        <taxon>rosids</taxon>
        <taxon>fabids</taxon>
        <taxon>Malpighiales</taxon>
        <taxon>Euphorbiaceae</taxon>
        <taxon>Crotonoideae</taxon>
        <taxon>Micrandreae</taxon>
        <taxon>Hevea</taxon>
    </lineage>
</organism>
<gene>
    <name evidence="1" type="ORF">GH714_042319</name>
</gene>
<evidence type="ECO:0000313" key="1">
    <source>
        <dbReference type="EMBL" id="KAF2285277.1"/>
    </source>
</evidence>
<reference evidence="1 2" key="1">
    <citation type="journal article" date="2020" name="Mol. Plant">
        <title>The Chromosome-Based Rubber Tree Genome Provides New Insights into Spurge Genome Evolution and Rubber Biosynthesis.</title>
        <authorList>
            <person name="Liu J."/>
            <person name="Shi C."/>
            <person name="Shi C.C."/>
            <person name="Li W."/>
            <person name="Zhang Q.J."/>
            <person name="Zhang Y."/>
            <person name="Li K."/>
            <person name="Lu H.F."/>
            <person name="Shi C."/>
            <person name="Zhu S.T."/>
            <person name="Xiao Z.Y."/>
            <person name="Nan H."/>
            <person name="Yue Y."/>
            <person name="Zhu X.G."/>
            <person name="Wu Y."/>
            <person name="Hong X.N."/>
            <person name="Fan G.Y."/>
            <person name="Tong Y."/>
            <person name="Zhang D."/>
            <person name="Mao C.L."/>
            <person name="Liu Y.L."/>
            <person name="Hao S.J."/>
            <person name="Liu W.Q."/>
            <person name="Lv M.Q."/>
            <person name="Zhang H.B."/>
            <person name="Liu Y."/>
            <person name="Hu-Tang G.R."/>
            <person name="Wang J.P."/>
            <person name="Wang J.H."/>
            <person name="Sun Y.H."/>
            <person name="Ni S.B."/>
            <person name="Chen W.B."/>
            <person name="Zhang X.C."/>
            <person name="Jiao Y.N."/>
            <person name="Eichler E.E."/>
            <person name="Li G.H."/>
            <person name="Liu X."/>
            <person name="Gao L.Z."/>
        </authorList>
    </citation>
    <scope>NUCLEOTIDE SEQUENCE [LARGE SCALE GENOMIC DNA]</scope>
    <source>
        <strain evidence="2">cv. GT1</strain>
        <tissue evidence="1">Leaf</tissue>
    </source>
</reference>
<evidence type="ECO:0000313" key="2">
    <source>
        <dbReference type="Proteomes" id="UP000467840"/>
    </source>
</evidence>
<dbReference type="EMBL" id="JAAGAX010000018">
    <property type="protein sequence ID" value="KAF2285277.1"/>
    <property type="molecule type" value="Genomic_DNA"/>
</dbReference>
<proteinExistence type="predicted"/>
<keyword evidence="2" id="KW-1185">Reference proteome</keyword>
<name>A0A6A6K921_HEVBR</name>
<dbReference type="AlphaFoldDB" id="A0A6A6K921"/>
<dbReference type="Proteomes" id="UP000467840">
    <property type="component" value="Chromosome 12"/>
</dbReference>
<accession>A0A6A6K921</accession>